<feature type="transmembrane region" description="Helical" evidence="2">
    <location>
        <begin position="519"/>
        <end position="541"/>
    </location>
</feature>
<dbReference type="PROSITE" id="PS50011">
    <property type="entry name" value="PROTEIN_KINASE_DOM"/>
    <property type="match status" value="1"/>
</dbReference>
<protein>
    <submittedName>
        <fullName evidence="4">ABC transporter</fullName>
    </submittedName>
</protein>
<dbReference type="Proteomes" id="UP000031121">
    <property type="component" value="Chromosome"/>
</dbReference>
<dbReference type="RefSeq" id="WP_039688553.1">
    <property type="nucleotide sequence ID" value="NZ_CP009302.1"/>
</dbReference>
<evidence type="ECO:0000256" key="1">
    <source>
        <dbReference type="ARBA" id="ARBA00009670"/>
    </source>
</evidence>
<dbReference type="Pfam" id="PF03109">
    <property type="entry name" value="ABC1"/>
    <property type="match status" value="1"/>
</dbReference>
<reference evidence="4 5" key="2">
    <citation type="journal article" date="2015" name="Genome Announc.">
        <title>Complete Genome Sequence of Coriobacteriaceae Strain 68-1-3, a Novel Mucus-Degrading Isolate from the Swine Intestinal Tract.</title>
        <authorList>
            <person name="Looft T."/>
            <person name="Bayles D.O."/>
            <person name="Alt D.P."/>
            <person name="Stanton T.B."/>
        </authorList>
    </citation>
    <scope>NUCLEOTIDE SEQUENCE [LARGE SCALE GENOMIC DNA]</scope>
    <source>
        <strain evidence="4 5">68-1-3</strain>
    </source>
</reference>
<dbReference type="InterPro" id="IPR050154">
    <property type="entry name" value="UbiB_kinase"/>
</dbReference>
<dbReference type="GO" id="GO:0005524">
    <property type="term" value="F:ATP binding"/>
    <property type="evidence" value="ECO:0007669"/>
    <property type="project" value="InterPro"/>
</dbReference>
<dbReference type="AlphaFoldDB" id="A0A0A8B2M4"/>
<dbReference type="PANTHER" id="PTHR10566">
    <property type="entry name" value="CHAPERONE-ACTIVITY OF BC1 COMPLEX CABC1 -RELATED"/>
    <property type="match status" value="1"/>
</dbReference>
<comment type="similarity">
    <text evidence="1">Belongs to the protein kinase superfamily. ADCK protein kinase family.</text>
</comment>
<keyword evidence="5" id="KW-1185">Reference proteome</keyword>
<dbReference type="SUPFAM" id="SSF56112">
    <property type="entry name" value="Protein kinase-like (PK-like)"/>
    <property type="match status" value="1"/>
</dbReference>
<sequence>MAGNTLLRYLFSTGRAGADSRYRFNALSRFRRMRQITGIALKHDALKGFTPVEFRRCLEEMGPSFVKIGQALALRSEILPRVYCDELAKLQTSCDPLPFDQVDRQLRGLYGERFDDVFASIDPEPLGSASLAQVHKAQLATGETVAVKVQRPGVKETMAQDIDIMRALAVRAAALVKDEQVLDFRDVVEEMWTTFLEETDFEREARHLQLFKRLNAGTVFVDCPRVYPEYSSEYVLVMEYIDGIPIAAADRLVAAGYDLSEIGEKILDNYATQVLEHGFFHADPHPGNILVRAGKIVYIDLGIMGRLSPSQRTGFSRIIKGVGTGSASELKDALFSFAASKDLSKVDHARFLADLDLLLQDYGSCEVADLDIGNFLSDIFALTRTSKVTLPSAITNVSRGIVTIEGTVAAYIPNDNIVNIINQHLLRVEKGKSAVEELEAAAIALKGASDGLVSAARLSGEVLRMLTRGQIKVNMEVLGSEAPMRSLSRMMNRLTIGIVIAGLFIGSSLFAPYGTDPKVLGMPLLSFFGYAGAMALSIWLVHDIWRRR</sequence>
<dbReference type="CDD" id="cd05121">
    <property type="entry name" value="ABC1_ADCK3-like"/>
    <property type="match status" value="1"/>
</dbReference>
<keyword evidence="2" id="KW-0812">Transmembrane</keyword>
<dbReference type="InterPro" id="IPR011009">
    <property type="entry name" value="Kinase-like_dom_sf"/>
</dbReference>
<accession>A0A0A8B2M4</accession>
<evidence type="ECO:0000259" key="3">
    <source>
        <dbReference type="PROSITE" id="PS50011"/>
    </source>
</evidence>
<reference evidence="5" key="1">
    <citation type="submission" date="2014-08" db="EMBL/GenBank/DDBJ databases">
        <title>Coriobacteriaceae sp. complete genome.</title>
        <authorList>
            <person name="Looft T."/>
            <person name="Bayles D.O."/>
            <person name="Stanton T.B."/>
        </authorList>
    </citation>
    <scope>NUCLEOTIDE SEQUENCE [LARGE SCALE GENOMIC DNA]</scope>
    <source>
        <strain evidence="5">68-1-3</strain>
    </source>
</reference>
<evidence type="ECO:0000313" key="4">
    <source>
        <dbReference type="EMBL" id="AJC11751.1"/>
    </source>
</evidence>
<name>A0A0A8B2M4_9ACTN</name>
<gene>
    <name evidence="4" type="ORF">JI75_02785</name>
</gene>
<dbReference type="EMBL" id="CP009302">
    <property type="protein sequence ID" value="AJC11751.1"/>
    <property type="molecule type" value="Genomic_DNA"/>
</dbReference>
<feature type="domain" description="Protein kinase" evidence="3">
    <location>
        <begin position="120"/>
        <end position="445"/>
    </location>
</feature>
<organism evidence="4 5">
    <name type="scientific">Berryella intestinalis</name>
    <dbReference type="NCBI Taxonomy" id="1531429"/>
    <lineage>
        <taxon>Bacteria</taxon>
        <taxon>Bacillati</taxon>
        <taxon>Actinomycetota</taxon>
        <taxon>Coriobacteriia</taxon>
        <taxon>Eggerthellales</taxon>
        <taxon>Eggerthellaceae</taxon>
        <taxon>Berryella</taxon>
    </lineage>
</organism>
<keyword evidence="2" id="KW-1133">Transmembrane helix</keyword>
<evidence type="ECO:0000313" key="5">
    <source>
        <dbReference type="Proteomes" id="UP000031121"/>
    </source>
</evidence>
<dbReference type="HOGENOM" id="CLU_006533_0_2_11"/>
<evidence type="ECO:0000256" key="2">
    <source>
        <dbReference type="SAM" id="Phobius"/>
    </source>
</evidence>
<dbReference type="PANTHER" id="PTHR10566:SF113">
    <property type="entry name" value="PROTEIN ACTIVITY OF BC1 COMPLEX KINASE 7, CHLOROPLASTIC"/>
    <property type="match status" value="1"/>
</dbReference>
<proteinExistence type="inferred from homology"/>
<dbReference type="GO" id="GO:0004672">
    <property type="term" value="F:protein kinase activity"/>
    <property type="evidence" value="ECO:0007669"/>
    <property type="project" value="InterPro"/>
</dbReference>
<dbReference type="KEGG" id="cbac:JI75_02785"/>
<dbReference type="InterPro" id="IPR000719">
    <property type="entry name" value="Prot_kinase_dom"/>
</dbReference>
<dbReference type="InterPro" id="IPR004147">
    <property type="entry name" value="ABC1_dom"/>
</dbReference>
<feature type="transmembrane region" description="Helical" evidence="2">
    <location>
        <begin position="494"/>
        <end position="513"/>
    </location>
</feature>
<keyword evidence="2" id="KW-0472">Membrane</keyword>
<dbReference type="OrthoDB" id="9795390at2"/>